<keyword evidence="4" id="KW-1185">Reference proteome</keyword>
<evidence type="ECO:0000313" key="2">
    <source>
        <dbReference type="EMBL" id="MBK4347001.1"/>
    </source>
</evidence>
<dbReference type="RefSeq" id="WP_185204220.1">
    <property type="nucleotide sequence ID" value="NZ_JAEPES010000001.1"/>
</dbReference>
<sequence>MLKRKLATVLITATLALGGVVGGASAAFAGQPDGCDVYPGVPHLSGVNITGSGSGSCLTAKTFAFVYEVHKSFGVTNPTVLRSQTASKTATSWSTSATGCDTQPGYASQKFFGQAQFYGQEYKTTGNSGNLSSCHT</sequence>
<evidence type="ECO:0000256" key="1">
    <source>
        <dbReference type="SAM" id="SignalP"/>
    </source>
</evidence>
<protein>
    <submittedName>
        <fullName evidence="2">Uncharacterized protein</fullName>
    </submittedName>
</protein>
<keyword evidence="1" id="KW-0732">Signal</keyword>
<dbReference type="AlphaFoldDB" id="A0A934SI04"/>
<evidence type="ECO:0000313" key="4">
    <source>
        <dbReference type="Proteomes" id="UP000636458"/>
    </source>
</evidence>
<proteinExistence type="predicted"/>
<reference evidence="2" key="1">
    <citation type="submission" date="2021-01" db="EMBL/GenBank/DDBJ databases">
        <title>Lacisediminihabitans sp. nov. strain G11-30, isolated from Antarctic Soil.</title>
        <authorList>
            <person name="Li J."/>
        </authorList>
    </citation>
    <scope>NUCLEOTIDE SEQUENCE</scope>
    <source>
        <strain evidence="2">G11-30</strain>
    </source>
</reference>
<evidence type="ECO:0000313" key="3">
    <source>
        <dbReference type="EMBL" id="MBK4347876.1"/>
    </source>
</evidence>
<dbReference type="Proteomes" id="UP000636458">
    <property type="component" value="Unassembled WGS sequence"/>
</dbReference>
<dbReference type="EMBL" id="JAEPES010000001">
    <property type="protein sequence ID" value="MBK4347001.1"/>
    <property type="molecule type" value="Genomic_DNA"/>
</dbReference>
<feature type="chain" id="PRO_5038277270" evidence="1">
    <location>
        <begin position="27"/>
        <end position="136"/>
    </location>
</feature>
<gene>
    <name evidence="2" type="ORF">IV501_05085</name>
    <name evidence="3" type="ORF">IV501_09540</name>
</gene>
<name>A0A934SI04_9MICO</name>
<accession>A0A934SI04</accession>
<dbReference type="EMBL" id="JAEPES010000003">
    <property type="protein sequence ID" value="MBK4347876.1"/>
    <property type="molecule type" value="Genomic_DNA"/>
</dbReference>
<organism evidence="2 4">
    <name type="scientific">Lacisediminihabitans changchengi</name>
    <dbReference type="NCBI Taxonomy" id="2787634"/>
    <lineage>
        <taxon>Bacteria</taxon>
        <taxon>Bacillati</taxon>
        <taxon>Actinomycetota</taxon>
        <taxon>Actinomycetes</taxon>
        <taxon>Micrococcales</taxon>
        <taxon>Microbacteriaceae</taxon>
        <taxon>Lacisediminihabitans</taxon>
    </lineage>
</organism>
<feature type="signal peptide" evidence="1">
    <location>
        <begin position="1"/>
        <end position="26"/>
    </location>
</feature>
<comment type="caution">
    <text evidence="2">The sequence shown here is derived from an EMBL/GenBank/DDBJ whole genome shotgun (WGS) entry which is preliminary data.</text>
</comment>